<name>A0AAV4VMG9_CAEEX</name>
<sequence>MDPHFNMCLFNSPFPPTDLKNSSDNKLFKTTDIYLTLNGEKNGFEISLFDDCFECSPPKGLCPEPLNEWPNALPFTELLCVSIPENGGEISLFDDCFECSPPKRFYGPETLNEWLKCLPVFKFCCQFYISFLAFGMKCFRIFCSSLLNSSKNVLAPKLFNDTTETAFNPNQKFPLRRFVVSCTRSSPGASKVPAVRMDETKLSERVQFGRYPVVNRLVIRWRFDSGLRQAINHPITEPIDNPPSP</sequence>
<evidence type="ECO:0000313" key="1">
    <source>
        <dbReference type="EMBL" id="GIY71545.1"/>
    </source>
</evidence>
<comment type="caution">
    <text evidence="1">The sequence shown here is derived from an EMBL/GenBank/DDBJ whole genome shotgun (WGS) entry which is preliminary data.</text>
</comment>
<accession>A0AAV4VMG9</accession>
<dbReference type="AlphaFoldDB" id="A0AAV4VMG9"/>
<organism evidence="1 2">
    <name type="scientific">Caerostris extrusa</name>
    <name type="common">Bark spider</name>
    <name type="synonym">Caerostris bankana</name>
    <dbReference type="NCBI Taxonomy" id="172846"/>
    <lineage>
        <taxon>Eukaryota</taxon>
        <taxon>Metazoa</taxon>
        <taxon>Ecdysozoa</taxon>
        <taxon>Arthropoda</taxon>
        <taxon>Chelicerata</taxon>
        <taxon>Arachnida</taxon>
        <taxon>Araneae</taxon>
        <taxon>Araneomorphae</taxon>
        <taxon>Entelegynae</taxon>
        <taxon>Araneoidea</taxon>
        <taxon>Araneidae</taxon>
        <taxon>Caerostris</taxon>
    </lineage>
</organism>
<keyword evidence="2" id="KW-1185">Reference proteome</keyword>
<gene>
    <name evidence="1" type="ORF">CEXT_106391</name>
</gene>
<dbReference type="Proteomes" id="UP001054945">
    <property type="component" value="Unassembled WGS sequence"/>
</dbReference>
<dbReference type="EMBL" id="BPLR01014825">
    <property type="protein sequence ID" value="GIY71545.1"/>
    <property type="molecule type" value="Genomic_DNA"/>
</dbReference>
<proteinExistence type="predicted"/>
<evidence type="ECO:0000313" key="2">
    <source>
        <dbReference type="Proteomes" id="UP001054945"/>
    </source>
</evidence>
<reference evidence="1 2" key="1">
    <citation type="submission" date="2021-06" db="EMBL/GenBank/DDBJ databases">
        <title>Caerostris extrusa draft genome.</title>
        <authorList>
            <person name="Kono N."/>
            <person name="Arakawa K."/>
        </authorList>
    </citation>
    <scope>NUCLEOTIDE SEQUENCE [LARGE SCALE GENOMIC DNA]</scope>
</reference>
<protein>
    <submittedName>
        <fullName evidence="1">Uncharacterized protein</fullName>
    </submittedName>
</protein>